<keyword evidence="3" id="KW-1185">Reference proteome</keyword>
<protein>
    <submittedName>
        <fullName evidence="2">Uncharacterized protein</fullName>
    </submittedName>
</protein>
<dbReference type="RefSeq" id="XP_067759706.1">
    <property type="nucleotide sequence ID" value="XM_067903151.1"/>
</dbReference>
<dbReference type="EMBL" id="JAFJZO010000004">
    <property type="protein sequence ID" value="KAG5511614.1"/>
    <property type="molecule type" value="Genomic_DNA"/>
</dbReference>
<organism evidence="2 3">
    <name type="scientific">Porcisia hertigi</name>
    <dbReference type="NCBI Taxonomy" id="2761500"/>
    <lineage>
        <taxon>Eukaryota</taxon>
        <taxon>Discoba</taxon>
        <taxon>Euglenozoa</taxon>
        <taxon>Kinetoplastea</taxon>
        <taxon>Metakinetoplastina</taxon>
        <taxon>Trypanosomatida</taxon>
        <taxon>Trypanosomatidae</taxon>
        <taxon>Leishmaniinae</taxon>
        <taxon>Porcisia</taxon>
    </lineage>
</organism>
<reference evidence="2 3" key="1">
    <citation type="submission" date="2021-02" db="EMBL/GenBank/DDBJ databases">
        <title>Porcisia hertigi Genome sequencing and assembly.</title>
        <authorList>
            <person name="Almutairi H."/>
            <person name="Gatherer D."/>
        </authorList>
    </citation>
    <scope>NUCLEOTIDE SEQUENCE [LARGE SCALE GENOMIC DNA]</scope>
    <source>
        <strain evidence="2 3">C119</strain>
    </source>
</reference>
<gene>
    <name evidence="2" type="ORF">JKF63_07210</name>
</gene>
<dbReference type="Proteomes" id="UP000674318">
    <property type="component" value="Unassembled WGS sequence"/>
</dbReference>
<accession>A0A836LL61</accession>
<dbReference type="PANTHER" id="PTHR33538">
    <property type="entry name" value="PROTEIN GAMETE EXPRESSED 1"/>
    <property type="match status" value="1"/>
</dbReference>
<dbReference type="AlphaFoldDB" id="A0A836LL61"/>
<dbReference type="KEGG" id="phet:94293228"/>
<proteinExistence type="predicted"/>
<feature type="region of interest" description="Disordered" evidence="1">
    <location>
        <begin position="518"/>
        <end position="593"/>
    </location>
</feature>
<dbReference type="PANTHER" id="PTHR33538:SF2">
    <property type="entry name" value="PROTEIN GAMETE EXPRESSED 1"/>
    <property type="match status" value="1"/>
</dbReference>
<feature type="compositionally biased region" description="Basic residues" evidence="1">
    <location>
        <begin position="580"/>
        <end position="593"/>
    </location>
</feature>
<dbReference type="GeneID" id="94293228"/>
<sequence>MDRIRPLNISPRLARVRWGWCVLLMWAWVATTILLSHCALAWPQFLHVKRPEQLPLSELVKADDMHVIVPSRVLLHSAEERGVQARMLLEEFEAKGRLSPCWKRSLQLLHAKCSEVQSEDTMRSRLGLLMATCDARSDGRAHPSFHCASEVTQLSASEVRQCVQDLSDSAYAAFLQYRLHADVLCAYLEEEVYQQRTEAAVAAMHLQMQRSAEMLTALQHSGAEVLAVMKDSQKFQHESREAASSLRDLLDHLQRGQIAALQALQRATDDILHTSTRTDVALGDLHTRVQEVAAEALTSIQALSHESQMKFAEVEAQTRGVVRLIRQMDDLHHLLTRQHISSNRVVWILGSISGVLILTCLRQTAAARLPATLFTVAGSVGVPLLQWWSGQAWWLLLHETVWEFLCLSTAVGFVVHSAYHYTTPSKCRHQGLEREESMCVWGELQLPQQPLHQPAGALVYKHTPRIPLMSFEPHLRLVGNAASAQTWDAADTPSPLSIVVSPRVEEAEVISTRDDDAPVTAHNEDTVSLPDNLPSTARTPNRKRCRPVAADNDTARKRTKTQRCNPASGHSCLAAVTKRPAARRNSRATRSKG</sequence>
<dbReference type="OrthoDB" id="377549at2759"/>
<evidence type="ECO:0000256" key="1">
    <source>
        <dbReference type="SAM" id="MobiDB-lite"/>
    </source>
</evidence>
<dbReference type="InterPro" id="IPR040346">
    <property type="entry name" value="GEX1/Brambleberry"/>
</dbReference>
<comment type="caution">
    <text evidence="2">The sequence shown here is derived from an EMBL/GenBank/DDBJ whole genome shotgun (WGS) entry which is preliminary data.</text>
</comment>
<evidence type="ECO:0000313" key="2">
    <source>
        <dbReference type="EMBL" id="KAG5511614.1"/>
    </source>
</evidence>
<name>A0A836LL61_9TRYP</name>
<evidence type="ECO:0000313" key="3">
    <source>
        <dbReference type="Proteomes" id="UP000674318"/>
    </source>
</evidence>